<accession>M7NVT8</accession>
<dbReference type="EMBL" id="AODQ01000053">
    <property type="protein sequence ID" value="EMR02589.1"/>
    <property type="molecule type" value="Genomic_DNA"/>
</dbReference>
<sequence>MGNTIFFADVLICNHIIGNISLGKAIARFIFCNMGKGCLQGILCLHSLMG</sequence>
<evidence type="ECO:0000313" key="2">
    <source>
        <dbReference type="Proteomes" id="UP000011910"/>
    </source>
</evidence>
<dbReference type="AlphaFoldDB" id="M7NVT8"/>
<dbReference type="Proteomes" id="UP000011910">
    <property type="component" value="Unassembled WGS sequence"/>
</dbReference>
<reference evidence="1 2" key="1">
    <citation type="journal article" date="2013" name="Genome Announc.">
        <title>Draft Genome Sequence of Cesiribacter andamanensis Strain AMV16T, Isolated from a Soil Sample from a Mud Volcano in the Andaman Islands, India.</title>
        <authorList>
            <person name="Shivaji S."/>
            <person name="Ara S."/>
            <person name="Begum Z."/>
            <person name="Srinivas T.N."/>
            <person name="Singh A."/>
            <person name="Kumar Pinnaka A."/>
        </authorList>
    </citation>
    <scope>NUCLEOTIDE SEQUENCE [LARGE SCALE GENOMIC DNA]</scope>
    <source>
        <strain evidence="1 2">AMV16</strain>
    </source>
</reference>
<name>M7NVT8_9BACT</name>
<protein>
    <submittedName>
        <fullName evidence="1">Uncharacterized protein</fullName>
    </submittedName>
</protein>
<gene>
    <name evidence="1" type="ORF">ADICEAN_02295</name>
</gene>
<keyword evidence="2" id="KW-1185">Reference proteome</keyword>
<organism evidence="1 2">
    <name type="scientific">Cesiribacter andamanensis AMV16</name>
    <dbReference type="NCBI Taxonomy" id="1279009"/>
    <lineage>
        <taxon>Bacteria</taxon>
        <taxon>Pseudomonadati</taxon>
        <taxon>Bacteroidota</taxon>
        <taxon>Cytophagia</taxon>
        <taxon>Cytophagales</taxon>
        <taxon>Cesiribacteraceae</taxon>
        <taxon>Cesiribacter</taxon>
    </lineage>
</organism>
<comment type="caution">
    <text evidence="1">The sequence shown here is derived from an EMBL/GenBank/DDBJ whole genome shotgun (WGS) entry which is preliminary data.</text>
</comment>
<evidence type="ECO:0000313" key="1">
    <source>
        <dbReference type="EMBL" id="EMR02589.1"/>
    </source>
</evidence>
<proteinExistence type="predicted"/>